<dbReference type="Proteomes" id="UP000077266">
    <property type="component" value="Unassembled WGS sequence"/>
</dbReference>
<protein>
    <recommendedName>
        <fullName evidence="1">N-acetyltransferase domain-containing protein</fullName>
    </recommendedName>
</protein>
<accession>A0A165MMU2</accession>
<dbReference type="SUPFAM" id="SSF55729">
    <property type="entry name" value="Acyl-CoA N-acyltransferases (Nat)"/>
    <property type="match status" value="1"/>
</dbReference>
<name>A0A165MMU2_EXIGL</name>
<evidence type="ECO:0000313" key="2">
    <source>
        <dbReference type="EMBL" id="KZV99496.1"/>
    </source>
</evidence>
<sequence>MFHFELTRGKDVNPGLFEECASLFSNHYGVWGAKGPTPGGRVTMGVKTIKKYCLEDVEQSAVVTCRRGDVLVGHAFATCWNFEAGLGQSICWVTQLVVHTEFRRRRVASFMLNMLKHDAFPNAVAFGLASSHPAACMALASLSGIHLTHRGELDIGYMKRNASAIFSSSPVTYVKSAALHIEDDGCRMFTKFFVDHGEPNAVLSSLGGVQWPLDALPDGWEWVVVVPK</sequence>
<evidence type="ECO:0000313" key="3">
    <source>
        <dbReference type="Proteomes" id="UP000077266"/>
    </source>
</evidence>
<feature type="domain" description="N-acetyltransferase" evidence="1">
    <location>
        <begin position="54"/>
        <end position="122"/>
    </location>
</feature>
<dbReference type="STRING" id="1314781.A0A165MMU2"/>
<dbReference type="InParanoid" id="A0A165MMU2"/>
<dbReference type="Gene3D" id="3.40.630.30">
    <property type="match status" value="1"/>
</dbReference>
<dbReference type="CDD" id="cd04301">
    <property type="entry name" value="NAT_SF"/>
    <property type="match status" value="1"/>
</dbReference>
<dbReference type="OrthoDB" id="2019666at2759"/>
<dbReference type="GO" id="GO:0016747">
    <property type="term" value="F:acyltransferase activity, transferring groups other than amino-acyl groups"/>
    <property type="evidence" value="ECO:0007669"/>
    <property type="project" value="InterPro"/>
</dbReference>
<keyword evidence="3" id="KW-1185">Reference proteome</keyword>
<gene>
    <name evidence="2" type="ORF">EXIGLDRAFT_831438</name>
</gene>
<organism evidence="2 3">
    <name type="scientific">Exidia glandulosa HHB12029</name>
    <dbReference type="NCBI Taxonomy" id="1314781"/>
    <lineage>
        <taxon>Eukaryota</taxon>
        <taxon>Fungi</taxon>
        <taxon>Dikarya</taxon>
        <taxon>Basidiomycota</taxon>
        <taxon>Agaricomycotina</taxon>
        <taxon>Agaricomycetes</taxon>
        <taxon>Auriculariales</taxon>
        <taxon>Exidiaceae</taxon>
        <taxon>Exidia</taxon>
    </lineage>
</organism>
<dbReference type="InterPro" id="IPR016181">
    <property type="entry name" value="Acyl_CoA_acyltransferase"/>
</dbReference>
<evidence type="ECO:0000259" key="1">
    <source>
        <dbReference type="Pfam" id="PF00583"/>
    </source>
</evidence>
<dbReference type="AlphaFoldDB" id="A0A165MMU2"/>
<reference evidence="2 3" key="1">
    <citation type="journal article" date="2016" name="Mol. Biol. Evol.">
        <title>Comparative Genomics of Early-Diverging Mushroom-Forming Fungi Provides Insights into the Origins of Lignocellulose Decay Capabilities.</title>
        <authorList>
            <person name="Nagy L.G."/>
            <person name="Riley R."/>
            <person name="Tritt A."/>
            <person name="Adam C."/>
            <person name="Daum C."/>
            <person name="Floudas D."/>
            <person name="Sun H."/>
            <person name="Yadav J.S."/>
            <person name="Pangilinan J."/>
            <person name="Larsson K.H."/>
            <person name="Matsuura K."/>
            <person name="Barry K."/>
            <person name="Labutti K."/>
            <person name="Kuo R."/>
            <person name="Ohm R.A."/>
            <person name="Bhattacharya S.S."/>
            <person name="Shirouzu T."/>
            <person name="Yoshinaga Y."/>
            <person name="Martin F.M."/>
            <person name="Grigoriev I.V."/>
            <person name="Hibbett D.S."/>
        </authorList>
    </citation>
    <scope>NUCLEOTIDE SEQUENCE [LARGE SCALE GENOMIC DNA]</scope>
    <source>
        <strain evidence="2 3">HHB12029</strain>
    </source>
</reference>
<dbReference type="EMBL" id="KV425909">
    <property type="protein sequence ID" value="KZV99496.1"/>
    <property type="molecule type" value="Genomic_DNA"/>
</dbReference>
<dbReference type="InterPro" id="IPR000182">
    <property type="entry name" value="GNAT_dom"/>
</dbReference>
<proteinExistence type="predicted"/>
<dbReference type="Pfam" id="PF00583">
    <property type="entry name" value="Acetyltransf_1"/>
    <property type="match status" value="1"/>
</dbReference>